<sequence length="503" mass="54343">MNRREFLLSGVAALVISSPAAAQMQDHSKHGMDMPGMSPGDGKTAVPAASPVLPEGAPLRDLPRLANRASGPGRFEADLTAKPAIARFAGGVETPILAYDDETPGPLIEVTEGDKVTIRFANHIPGEETTIHWHGMPVPAEQDGNPMDPVASGADRLYAFELPEGSAGSCWYHPHPHGRTAEQVYRGLAGALIVKPRQDPIPAAYGDTPLFFTDLRLASDGSIPPNTMADLMNGRVGDHVLVNGQKKPVLTLPAGSRRRFRLFNASNGRFLRLTFGTAPITLIGSDGGLLEAPVPGLRVIDLAPAERAEVVVAFDQPGQVVLRTEDVDHGWMGPGRPDTAADLMTIDVTADRAETAPALPAKLRRIADLGPPVATRRLEFTETMSMGEGGMKMGFLINGASFDMNRVDVVAKAGQTELWEIANLADMDHPFHLHGTQFQPVETERDGRVSKAPYRAWKDTINVARGETVRLLVRQEQPGLRMYHCHILEHEQLGMMGVVEVRA</sequence>
<dbReference type="Gene3D" id="2.60.40.420">
    <property type="entry name" value="Cupredoxins - blue copper proteins"/>
    <property type="match status" value="3"/>
</dbReference>
<dbReference type="Pfam" id="PF07731">
    <property type="entry name" value="Cu-oxidase_2"/>
    <property type="match status" value="1"/>
</dbReference>
<evidence type="ECO:0000256" key="3">
    <source>
        <dbReference type="SAM" id="SignalP"/>
    </source>
</evidence>
<dbReference type="PANTHER" id="PTHR48267">
    <property type="entry name" value="CUPREDOXIN SUPERFAMILY PROTEIN"/>
    <property type="match status" value="1"/>
</dbReference>
<dbReference type="Pfam" id="PF07732">
    <property type="entry name" value="Cu-oxidase_3"/>
    <property type="match status" value="1"/>
</dbReference>
<dbReference type="Proteomes" id="UP001555786">
    <property type="component" value="Unassembled WGS sequence"/>
</dbReference>
<keyword evidence="3" id="KW-0732">Signal</keyword>
<dbReference type="Pfam" id="PF00394">
    <property type="entry name" value="Cu-oxidase"/>
    <property type="match status" value="1"/>
</dbReference>
<organism evidence="7 8">
    <name type="scientific">Labrys neptuniae</name>
    <dbReference type="NCBI Taxonomy" id="376174"/>
    <lineage>
        <taxon>Bacteria</taxon>
        <taxon>Pseudomonadati</taxon>
        <taxon>Pseudomonadota</taxon>
        <taxon>Alphaproteobacteria</taxon>
        <taxon>Hyphomicrobiales</taxon>
        <taxon>Xanthobacteraceae</taxon>
        <taxon>Labrys</taxon>
    </lineage>
</organism>
<protein>
    <submittedName>
        <fullName evidence="7">Multicopper oxidase family protein</fullName>
    </submittedName>
</protein>
<dbReference type="PROSITE" id="PS00080">
    <property type="entry name" value="MULTICOPPER_OXIDASE2"/>
    <property type="match status" value="1"/>
</dbReference>
<proteinExistence type="predicted"/>
<dbReference type="InterPro" id="IPR008972">
    <property type="entry name" value="Cupredoxin"/>
</dbReference>
<keyword evidence="1" id="KW-0479">Metal-binding</keyword>
<dbReference type="EMBL" id="JBFNQD010000016">
    <property type="protein sequence ID" value="MEW9309703.1"/>
    <property type="molecule type" value="Genomic_DNA"/>
</dbReference>
<evidence type="ECO:0000313" key="8">
    <source>
        <dbReference type="Proteomes" id="UP001555786"/>
    </source>
</evidence>
<dbReference type="InterPro" id="IPR002355">
    <property type="entry name" value="Cu_oxidase_Cu_BS"/>
</dbReference>
<comment type="caution">
    <text evidence="7">The sequence shown here is derived from an EMBL/GenBank/DDBJ whole genome shotgun (WGS) entry which is preliminary data.</text>
</comment>
<gene>
    <name evidence="7" type="ORF">ABXS05_29390</name>
</gene>
<feature type="domain" description="Plastocyanin-like" evidence="6">
    <location>
        <begin position="86"/>
        <end position="198"/>
    </location>
</feature>
<name>A0ABV3PWB6_9HYPH</name>
<dbReference type="InterPro" id="IPR011706">
    <property type="entry name" value="Cu-oxidase_C"/>
</dbReference>
<dbReference type="SUPFAM" id="SSF49503">
    <property type="entry name" value="Cupredoxins"/>
    <property type="match status" value="3"/>
</dbReference>
<evidence type="ECO:0000313" key="7">
    <source>
        <dbReference type="EMBL" id="MEW9309703.1"/>
    </source>
</evidence>
<dbReference type="CDD" id="cd13902">
    <property type="entry name" value="CuRO_3_McoC_like"/>
    <property type="match status" value="1"/>
</dbReference>
<dbReference type="PANTHER" id="PTHR48267:SF1">
    <property type="entry name" value="BILIRUBIN OXIDASE"/>
    <property type="match status" value="1"/>
</dbReference>
<feature type="signal peptide" evidence="3">
    <location>
        <begin position="1"/>
        <end position="22"/>
    </location>
</feature>
<dbReference type="InterPro" id="IPR011707">
    <property type="entry name" value="Cu-oxidase-like_N"/>
</dbReference>
<reference evidence="7 8" key="1">
    <citation type="submission" date="2024-07" db="EMBL/GenBank/DDBJ databases">
        <title>Description of Labrys sedimenti sp. nov., isolated from a diclofenac-degrading enrichment culture.</title>
        <authorList>
            <person name="Tancsics A."/>
            <person name="Csepanyi A."/>
        </authorList>
    </citation>
    <scope>NUCLEOTIDE SEQUENCE [LARGE SCALE GENOMIC DNA]</scope>
    <source>
        <strain evidence="7 8">LMG 23578</strain>
    </source>
</reference>
<feature type="domain" description="Plastocyanin-like" evidence="4">
    <location>
        <begin position="234"/>
        <end position="319"/>
    </location>
</feature>
<evidence type="ECO:0000256" key="1">
    <source>
        <dbReference type="ARBA" id="ARBA00022723"/>
    </source>
</evidence>
<evidence type="ECO:0000256" key="2">
    <source>
        <dbReference type="ARBA" id="ARBA00023002"/>
    </source>
</evidence>
<dbReference type="RefSeq" id="WP_367626320.1">
    <property type="nucleotide sequence ID" value="NZ_JBFNQD010000016.1"/>
</dbReference>
<evidence type="ECO:0000259" key="4">
    <source>
        <dbReference type="Pfam" id="PF00394"/>
    </source>
</evidence>
<evidence type="ECO:0000259" key="5">
    <source>
        <dbReference type="Pfam" id="PF07731"/>
    </source>
</evidence>
<keyword evidence="2" id="KW-0560">Oxidoreductase</keyword>
<keyword evidence="8" id="KW-1185">Reference proteome</keyword>
<dbReference type="InterPro" id="IPR045087">
    <property type="entry name" value="Cu-oxidase_fam"/>
</dbReference>
<evidence type="ECO:0000259" key="6">
    <source>
        <dbReference type="Pfam" id="PF07732"/>
    </source>
</evidence>
<dbReference type="InterPro" id="IPR001117">
    <property type="entry name" value="Cu-oxidase_2nd"/>
</dbReference>
<feature type="chain" id="PRO_5045060473" evidence="3">
    <location>
        <begin position="23"/>
        <end position="503"/>
    </location>
</feature>
<feature type="domain" description="Plastocyanin-like" evidence="5">
    <location>
        <begin position="385"/>
        <end position="502"/>
    </location>
</feature>
<accession>A0ABV3PWB6</accession>